<dbReference type="GeneID" id="110240248"/>
<evidence type="ECO:0000259" key="1">
    <source>
        <dbReference type="Pfam" id="PF01321"/>
    </source>
</evidence>
<reference evidence="2" key="1">
    <citation type="submission" date="2022-11" db="UniProtKB">
        <authorList>
            <consortium name="EnsemblMetazoa"/>
        </authorList>
    </citation>
    <scope>IDENTIFICATION</scope>
</reference>
<dbReference type="Gene3D" id="3.40.350.10">
    <property type="entry name" value="Creatinase/prolidase N-terminal domain"/>
    <property type="match status" value="1"/>
</dbReference>
<dbReference type="InterPro" id="IPR050659">
    <property type="entry name" value="Peptidase_M24B"/>
</dbReference>
<keyword evidence="3" id="KW-1185">Reference proteome</keyword>
<dbReference type="InterPro" id="IPR029149">
    <property type="entry name" value="Creatin/AminoP/Spt16_N"/>
</dbReference>
<name>A0A913XC17_EXADI</name>
<dbReference type="Gene3D" id="3.90.230.10">
    <property type="entry name" value="Creatinase/methionine aminopeptidase superfamily"/>
    <property type="match status" value="1"/>
</dbReference>
<dbReference type="PANTHER" id="PTHR46112:SF2">
    <property type="entry name" value="XAA-PRO AMINOPEPTIDASE P-RELATED"/>
    <property type="match status" value="1"/>
</dbReference>
<dbReference type="KEGG" id="epa:110240248"/>
<dbReference type="InterPro" id="IPR036005">
    <property type="entry name" value="Creatinase/aminopeptidase-like"/>
</dbReference>
<dbReference type="OrthoDB" id="4215474at2759"/>
<protein>
    <recommendedName>
        <fullName evidence="1">Creatinase N-terminal domain-containing protein</fullName>
    </recommendedName>
</protein>
<dbReference type="InterPro" id="IPR000587">
    <property type="entry name" value="Creatinase_N"/>
</dbReference>
<evidence type="ECO:0000313" key="3">
    <source>
        <dbReference type="Proteomes" id="UP000887567"/>
    </source>
</evidence>
<dbReference type="EnsemblMetazoa" id="XM_021046035.2">
    <property type="protein sequence ID" value="XP_020901694.2"/>
    <property type="gene ID" value="LOC110240248"/>
</dbReference>
<evidence type="ECO:0000313" key="2">
    <source>
        <dbReference type="EnsemblMetazoa" id="XP_020901694.2"/>
    </source>
</evidence>
<dbReference type="OMA" id="KYMATHA"/>
<organism evidence="2 3">
    <name type="scientific">Exaiptasia diaphana</name>
    <name type="common">Tropical sea anemone</name>
    <name type="synonym">Aiptasia pulchella</name>
    <dbReference type="NCBI Taxonomy" id="2652724"/>
    <lineage>
        <taxon>Eukaryota</taxon>
        <taxon>Metazoa</taxon>
        <taxon>Cnidaria</taxon>
        <taxon>Anthozoa</taxon>
        <taxon>Hexacorallia</taxon>
        <taxon>Actiniaria</taxon>
        <taxon>Aiptasiidae</taxon>
        <taxon>Exaiptasia</taxon>
    </lineage>
</organism>
<feature type="domain" description="Creatinase N-terminal" evidence="1">
    <location>
        <begin position="55"/>
        <end position="185"/>
    </location>
</feature>
<dbReference type="PANTHER" id="PTHR46112">
    <property type="entry name" value="AMINOPEPTIDASE"/>
    <property type="match status" value="1"/>
</dbReference>
<proteinExistence type="predicted"/>
<dbReference type="Pfam" id="PF01321">
    <property type="entry name" value="Creatinase_N"/>
    <property type="match status" value="1"/>
</dbReference>
<accession>A0A913XC17</accession>
<dbReference type="SUPFAM" id="SSF55920">
    <property type="entry name" value="Creatinase/aminopeptidase"/>
    <property type="match status" value="1"/>
</dbReference>
<dbReference type="AlphaFoldDB" id="A0A913XC17"/>
<dbReference type="SUPFAM" id="SSF53092">
    <property type="entry name" value="Creatinase/prolidase N-terminal domain"/>
    <property type="match status" value="1"/>
</dbReference>
<dbReference type="Proteomes" id="UP000887567">
    <property type="component" value="Unplaced"/>
</dbReference>
<dbReference type="RefSeq" id="XP_020901694.2">
    <property type="nucleotide sequence ID" value="XM_021046035.2"/>
</dbReference>
<sequence length="264" mass="29907">MFCLRAGVRGVLGSARLACRSISVGQREVELPRTLRIKNGEKVKPTFTAAEMERRLTMLRTDMENRGIDACVLTSYHNINYFSDFLYCYFGRPYALVVTADKSTSVSAGIDYGQPGRRTYGENVVYTDWQKDNYFFAINQLVGNSRNVGFEYNHLNLDHMEKFKQVFPNASFVDVGDSTMRMRMIKSDEEIEHIKQGAAVCDFGAESVLNLIREGVPEHEVAMASTAVMVREIARRFPHAELMDTWSWFQTGINTDGAHNPVTS</sequence>